<accession>A0ACB5REB6</accession>
<name>A0ACB5REB6_9CLOT</name>
<evidence type="ECO:0000313" key="2">
    <source>
        <dbReference type="Proteomes" id="UP001058074"/>
    </source>
</evidence>
<protein>
    <submittedName>
        <fullName evidence="1">Uncharacterized protein</fullName>
    </submittedName>
</protein>
<comment type="caution">
    <text evidence="1">The sequence shown here is derived from an EMBL/GenBank/DDBJ whole genome shotgun (WGS) entry which is preliminary data.</text>
</comment>
<dbReference type="EMBL" id="BROD01000001">
    <property type="protein sequence ID" value="GKX67620.1"/>
    <property type="molecule type" value="Genomic_DNA"/>
</dbReference>
<organism evidence="1 2">
    <name type="scientific">Inconstantimicrobium mannanitabidum</name>
    <dbReference type="NCBI Taxonomy" id="1604901"/>
    <lineage>
        <taxon>Bacteria</taxon>
        <taxon>Bacillati</taxon>
        <taxon>Bacillota</taxon>
        <taxon>Clostridia</taxon>
        <taxon>Eubacteriales</taxon>
        <taxon>Clostridiaceae</taxon>
        <taxon>Inconstantimicrobium</taxon>
    </lineage>
</organism>
<reference evidence="1" key="1">
    <citation type="journal article" date="2025" name="Int. J. Syst. Evol. Microbiol.">
        <title>Inconstantimicrobium mannanitabidum sp. nov., a novel member of the family Clostridiaceae isolated from anoxic soil under the treatment of reductive soil disinfestation.</title>
        <authorList>
            <person name="Ueki A."/>
            <person name="Tonouchi A."/>
            <person name="Honma S."/>
            <person name="Kaku N."/>
            <person name="Ueki K."/>
        </authorList>
    </citation>
    <scope>NUCLEOTIDE SEQUENCE</scope>
    <source>
        <strain evidence="1">TW13</strain>
    </source>
</reference>
<keyword evidence="2" id="KW-1185">Reference proteome</keyword>
<gene>
    <name evidence="1" type="ORF">rsdtw13_28780</name>
</gene>
<sequence>MKTINKKFLTIFFVLTLLLTGLSCKKAFASTGAPKMITLTVGQCDSFTDADWQALRNSNCTDFVIIPALAGNYNSDEAGYENQLAPKVINAINKLATTMSWANIWIGTPGIGYSNCSIASSSLNPFYNYITYVKNQISSSIWNNNVRGIYMNEESVYGSVDYSNLGSNSTIKLMNDLSYRVHNYLGKSFLWIPYYGYGSSPATIIKNIGYVADRTSIFDYVIIQPHYYFDSTVQSNLAGVYYSVQNQAICYRNGVAVTQKTSNTIIGVEMESDWHILSPNSYSDFLGRYNEYVSEFSTFAGVYPLAFYWDTNLQKSLNERINPFY</sequence>
<proteinExistence type="predicted"/>
<evidence type="ECO:0000313" key="1">
    <source>
        <dbReference type="EMBL" id="GKX67620.1"/>
    </source>
</evidence>
<dbReference type="Proteomes" id="UP001058074">
    <property type="component" value="Unassembled WGS sequence"/>
</dbReference>